<protein>
    <recommendedName>
        <fullName evidence="3">DUF4015 domain-containing protein</fullName>
    </recommendedName>
</protein>
<evidence type="ECO:0000313" key="1">
    <source>
        <dbReference type="EMBL" id="PSR21665.1"/>
    </source>
</evidence>
<comment type="caution">
    <text evidence="1">The sequence shown here is derived from an EMBL/GenBank/DDBJ whole genome shotgun (WGS) entry which is preliminary data.</text>
</comment>
<dbReference type="EMBL" id="PXYV01000030">
    <property type="protein sequence ID" value="PSR21665.1"/>
    <property type="molecule type" value="Genomic_DNA"/>
</dbReference>
<evidence type="ECO:0000313" key="2">
    <source>
        <dbReference type="Proteomes" id="UP000241848"/>
    </source>
</evidence>
<reference evidence="1 2" key="1">
    <citation type="journal article" date="2014" name="BMC Genomics">
        <title>Comparison of environmental and isolate Sulfobacillus genomes reveals diverse carbon, sulfur, nitrogen, and hydrogen metabolisms.</title>
        <authorList>
            <person name="Justice N.B."/>
            <person name="Norman A."/>
            <person name="Brown C.T."/>
            <person name="Singh A."/>
            <person name="Thomas B.C."/>
            <person name="Banfield J.F."/>
        </authorList>
    </citation>
    <scope>NUCLEOTIDE SEQUENCE [LARGE SCALE GENOMIC DNA]</scope>
    <source>
        <strain evidence="1">AMDSBA3</strain>
    </source>
</reference>
<organism evidence="1 2">
    <name type="scientific">Sulfobacillus acidophilus</name>
    <dbReference type="NCBI Taxonomy" id="53633"/>
    <lineage>
        <taxon>Bacteria</taxon>
        <taxon>Bacillati</taxon>
        <taxon>Bacillota</taxon>
        <taxon>Clostridia</taxon>
        <taxon>Eubacteriales</taxon>
        <taxon>Clostridiales Family XVII. Incertae Sedis</taxon>
        <taxon>Sulfobacillus</taxon>
    </lineage>
</organism>
<sequence>MALGVVSRFVDHLRYFTPAYYEVKDVIGVWRDPVPDAIPMVSIFGDNRLSQRHPDWVQIGPGGERATRSSRYFDWDALCPTKAPVFAQGLAWVKQATQRTGQDIIRLDDVTYAREGFCQCEACIQASRESGCSWTEFRIRRITEFVEHARQLVPRVQMTLYPDPFPGHMEERFGIDVNRLKPYVEAFVVPLYDLHYATTYWVEILAQAFAQRLPCRWYVELYGLEVPEAALLHACQVASAYADGVIIAYDNQLDKLRRIQARLQQP</sequence>
<dbReference type="AlphaFoldDB" id="A0A2T2WHG5"/>
<evidence type="ECO:0008006" key="3">
    <source>
        <dbReference type="Google" id="ProtNLM"/>
    </source>
</evidence>
<gene>
    <name evidence="1" type="ORF">C7B45_10130</name>
</gene>
<accession>A0A2T2WHG5</accession>
<proteinExistence type="predicted"/>
<name>A0A2T2WHG5_9FIRM</name>
<dbReference type="Proteomes" id="UP000241848">
    <property type="component" value="Unassembled WGS sequence"/>
</dbReference>